<dbReference type="SUPFAM" id="SSF53850">
    <property type="entry name" value="Periplasmic binding protein-like II"/>
    <property type="match status" value="1"/>
</dbReference>
<evidence type="ECO:0000256" key="1">
    <source>
        <dbReference type="ARBA" id="ARBA00009437"/>
    </source>
</evidence>
<dbReference type="CDD" id="cd05466">
    <property type="entry name" value="PBP2_LTTR_substrate"/>
    <property type="match status" value="1"/>
</dbReference>
<name>Q1H4B4_METFK</name>
<dbReference type="Pfam" id="PF00126">
    <property type="entry name" value="HTH_1"/>
    <property type="match status" value="1"/>
</dbReference>
<dbReference type="PANTHER" id="PTHR30126">
    <property type="entry name" value="HTH-TYPE TRANSCRIPTIONAL REGULATOR"/>
    <property type="match status" value="1"/>
</dbReference>
<dbReference type="Proteomes" id="UP000002440">
    <property type="component" value="Chromosome"/>
</dbReference>
<keyword evidence="3" id="KW-0238">DNA-binding</keyword>
<evidence type="ECO:0000256" key="4">
    <source>
        <dbReference type="ARBA" id="ARBA00023163"/>
    </source>
</evidence>
<evidence type="ECO:0000256" key="2">
    <source>
        <dbReference type="ARBA" id="ARBA00023015"/>
    </source>
</evidence>
<dbReference type="RefSeq" id="WP_011478770.1">
    <property type="nucleotide sequence ID" value="NC_007947.1"/>
</dbReference>
<keyword evidence="4" id="KW-0804">Transcription</keyword>
<dbReference type="Gene3D" id="3.40.190.290">
    <property type="match status" value="1"/>
</dbReference>
<evidence type="ECO:0000313" key="7">
    <source>
        <dbReference type="Proteomes" id="UP000002440"/>
    </source>
</evidence>
<proteinExistence type="inferred from homology"/>
<feature type="domain" description="HTH lysR-type" evidence="5">
    <location>
        <begin position="9"/>
        <end position="60"/>
    </location>
</feature>
<dbReference type="PROSITE" id="PS50931">
    <property type="entry name" value="HTH_LYSR"/>
    <property type="match status" value="1"/>
</dbReference>
<evidence type="ECO:0000313" key="6">
    <source>
        <dbReference type="EMBL" id="ABE48673.1"/>
    </source>
</evidence>
<dbReference type="Pfam" id="PF03466">
    <property type="entry name" value="LysR_substrate"/>
    <property type="match status" value="1"/>
</dbReference>
<dbReference type="STRING" id="265072.Mfla_0402"/>
<dbReference type="SUPFAM" id="SSF46785">
    <property type="entry name" value="Winged helix' DNA-binding domain"/>
    <property type="match status" value="1"/>
</dbReference>
<comment type="similarity">
    <text evidence="1">Belongs to the LysR transcriptional regulatory family.</text>
</comment>
<evidence type="ECO:0000259" key="5">
    <source>
        <dbReference type="PROSITE" id="PS50931"/>
    </source>
</evidence>
<dbReference type="DNASU" id="4001272"/>
<keyword evidence="7" id="KW-1185">Reference proteome</keyword>
<dbReference type="InterPro" id="IPR036390">
    <property type="entry name" value="WH_DNA-bd_sf"/>
</dbReference>
<dbReference type="KEGG" id="mfa:Mfla_0402"/>
<protein>
    <submittedName>
        <fullName evidence="6">Transcriptional regulator, LysR family</fullName>
    </submittedName>
</protein>
<dbReference type="OrthoDB" id="196624at2"/>
<dbReference type="InterPro" id="IPR000847">
    <property type="entry name" value="LysR_HTH_N"/>
</dbReference>
<dbReference type="eggNOG" id="COG0583">
    <property type="taxonomic scope" value="Bacteria"/>
</dbReference>
<reference evidence="6 7" key="1">
    <citation type="submission" date="2006-03" db="EMBL/GenBank/DDBJ databases">
        <title>Complete sequence of Methylobacillus flagellatus KT.</title>
        <authorList>
            <consortium name="US DOE Joint Genome Institute"/>
            <person name="Copeland A."/>
            <person name="Lucas S."/>
            <person name="Lapidus A."/>
            <person name="Barry K."/>
            <person name="Detter J.C."/>
            <person name="Glavina del Rio T."/>
            <person name="Hammon N."/>
            <person name="Israni S."/>
            <person name="Dalin E."/>
            <person name="Tice H."/>
            <person name="Pitluck S."/>
            <person name="Brettin T."/>
            <person name="Bruce D."/>
            <person name="Han C."/>
            <person name="Tapia R."/>
            <person name="Saunders E."/>
            <person name="Gilna P."/>
            <person name="Schmutz J."/>
            <person name="Larimer F."/>
            <person name="Land M."/>
            <person name="Kyrpides N."/>
            <person name="Anderson I."/>
            <person name="Richardson P."/>
        </authorList>
    </citation>
    <scope>NUCLEOTIDE SEQUENCE [LARGE SCALE GENOMIC DNA]</scope>
    <source>
        <strain evidence="7">KT / ATCC 51484 / DSM 6875</strain>
    </source>
</reference>
<sequence>MAFSSDNVKIFLAVIDRGSFSAAARVLGRVPSAVSMAIAQLEAELDLLLFDRSGHSPIPTPAALALEPLARQLMSQLTQLQAHALSLHQGLEKRLSIAIAPELLSAPWSLPLAHLAEEFPALEIEVLSAPQEDALRMLHEGCVQLALVFERPALDEREAFQELRSEVLIAVVAPSHAFCQPQGRKLRESDLMAARQIVIASRDEQLNDPRFIVGRQVWRTDSYLASLSMVQAGLGWAYLPQALVEPLIKGGTLYAIEFENMSNQLRLWVDMVWSKDRPLGLGASRLIALLREMRQ</sequence>
<accession>Q1H4B4</accession>
<dbReference type="AlphaFoldDB" id="Q1H4B4"/>
<gene>
    <name evidence="6" type="ordered locus">Mfla_0402</name>
</gene>
<dbReference type="Gene3D" id="1.10.10.10">
    <property type="entry name" value="Winged helix-like DNA-binding domain superfamily/Winged helix DNA-binding domain"/>
    <property type="match status" value="1"/>
</dbReference>
<keyword evidence="2" id="KW-0805">Transcription regulation</keyword>
<organism evidence="6 7">
    <name type="scientific">Methylobacillus flagellatus (strain ATCC 51484 / DSM 6875 / VKM B-1610 / KT)</name>
    <dbReference type="NCBI Taxonomy" id="265072"/>
    <lineage>
        <taxon>Bacteria</taxon>
        <taxon>Pseudomonadati</taxon>
        <taxon>Pseudomonadota</taxon>
        <taxon>Betaproteobacteria</taxon>
        <taxon>Nitrosomonadales</taxon>
        <taxon>Methylophilaceae</taxon>
        <taxon>Methylobacillus</taxon>
    </lineage>
</organism>
<dbReference type="HOGENOM" id="CLU_039613_35_0_4"/>
<dbReference type="InterPro" id="IPR005119">
    <property type="entry name" value="LysR_subst-bd"/>
</dbReference>
<evidence type="ECO:0000256" key="3">
    <source>
        <dbReference type="ARBA" id="ARBA00023125"/>
    </source>
</evidence>
<dbReference type="EMBL" id="CP000284">
    <property type="protein sequence ID" value="ABE48673.1"/>
    <property type="molecule type" value="Genomic_DNA"/>
</dbReference>
<dbReference type="PANTHER" id="PTHR30126:SF91">
    <property type="entry name" value="LYSR FAMILY TRANSCRIPTIONAL REGULATOR"/>
    <property type="match status" value="1"/>
</dbReference>
<dbReference type="GO" id="GO:0003700">
    <property type="term" value="F:DNA-binding transcription factor activity"/>
    <property type="evidence" value="ECO:0007669"/>
    <property type="project" value="InterPro"/>
</dbReference>
<dbReference type="GO" id="GO:0000976">
    <property type="term" value="F:transcription cis-regulatory region binding"/>
    <property type="evidence" value="ECO:0007669"/>
    <property type="project" value="TreeGrafter"/>
</dbReference>
<dbReference type="InterPro" id="IPR036388">
    <property type="entry name" value="WH-like_DNA-bd_sf"/>
</dbReference>